<name>A0A067PIL8_9AGAM</name>
<evidence type="ECO:0000256" key="2">
    <source>
        <dbReference type="SAM" id="MobiDB-lite"/>
    </source>
</evidence>
<evidence type="ECO:0000259" key="3">
    <source>
        <dbReference type="Pfam" id="PF07742"/>
    </source>
</evidence>
<dbReference type="STRING" id="933084.A0A067PIL8"/>
<accession>A0A067PIL8</accession>
<dbReference type="GO" id="GO:0005737">
    <property type="term" value="C:cytoplasm"/>
    <property type="evidence" value="ECO:0007669"/>
    <property type="project" value="TreeGrafter"/>
</dbReference>
<comment type="similarity">
    <text evidence="1">Belongs to the BTG family.</text>
</comment>
<dbReference type="AlphaFoldDB" id="A0A067PIL8"/>
<reference evidence="5" key="1">
    <citation type="journal article" date="2014" name="Proc. Natl. Acad. Sci. U.S.A.">
        <title>Extensive sampling of basidiomycete genomes demonstrates inadequacy of the white-rot/brown-rot paradigm for wood decay fungi.</title>
        <authorList>
            <person name="Riley R."/>
            <person name="Salamov A.A."/>
            <person name="Brown D.W."/>
            <person name="Nagy L.G."/>
            <person name="Floudas D."/>
            <person name="Held B.W."/>
            <person name="Levasseur A."/>
            <person name="Lombard V."/>
            <person name="Morin E."/>
            <person name="Otillar R."/>
            <person name="Lindquist E.A."/>
            <person name="Sun H."/>
            <person name="LaButti K.M."/>
            <person name="Schmutz J."/>
            <person name="Jabbour D."/>
            <person name="Luo H."/>
            <person name="Baker S.E."/>
            <person name="Pisabarro A.G."/>
            <person name="Walton J.D."/>
            <person name="Blanchette R.A."/>
            <person name="Henrissat B."/>
            <person name="Martin F."/>
            <person name="Cullen D."/>
            <person name="Hibbett D.S."/>
            <person name="Grigoriev I.V."/>
        </authorList>
    </citation>
    <scope>NUCLEOTIDE SEQUENCE [LARGE SCALE GENOMIC DNA]</scope>
    <source>
        <strain evidence="5">MUCL 33604</strain>
    </source>
</reference>
<proteinExistence type="inferred from homology"/>
<dbReference type="HOGENOM" id="CLU_047588_0_0_1"/>
<evidence type="ECO:0000256" key="1">
    <source>
        <dbReference type="ARBA" id="ARBA00007989"/>
    </source>
</evidence>
<feature type="compositionally biased region" description="Low complexity" evidence="2">
    <location>
        <begin position="218"/>
        <end position="258"/>
    </location>
</feature>
<dbReference type="PANTHER" id="PTHR22978">
    <property type="entry name" value="B-CELL TRANSLOCATION GENE"/>
    <property type="match status" value="1"/>
</dbReference>
<dbReference type="SUPFAM" id="SSF160696">
    <property type="entry name" value="BTG domain-like"/>
    <property type="match status" value="1"/>
</dbReference>
<organism evidence="4 5">
    <name type="scientific">Jaapia argillacea MUCL 33604</name>
    <dbReference type="NCBI Taxonomy" id="933084"/>
    <lineage>
        <taxon>Eukaryota</taxon>
        <taxon>Fungi</taxon>
        <taxon>Dikarya</taxon>
        <taxon>Basidiomycota</taxon>
        <taxon>Agaricomycotina</taxon>
        <taxon>Agaricomycetes</taxon>
        <taxon>Agaricomycetidae</taxon>
        <taxon>Jaapiales</taxon>
        <taxon>Jaapiaceae</taxon>
        <taxon>Jaapia</taxon>
    </lineage>
</organism>
<feature type="region of interest" description="Disordered" evidence="2">
    <location>
        <begin position="205"/>
        <end position="278"/>
    </location>
</feature>
<dbReference type="Proteomes" id="UP000027265">
    <property type="component" value="Unassembled WGS sequence"/>
</dbReference>
<feature type="domain" description="Anti-proliferative protein" evidence="3">
    <location>
        <begin position="8"/>
        <end position="111"/>
    </location>
</feature>
<dbReference type="PANTHER" id="PTHR22978:SF22">
    <property type="entry name" value="BTG FAMILY PROTEIN"/>
    <property type="match status" value="1"/>
</dbReference>
<dbReference type="InterPro" id="IPR033332">
    <property type="entry name" value="BTG"/>
</dbReference>
<gene>
    <name evidence="4" type="ORF">JAAARDRAFT_104191</name>
</gene>
<dbReference type="Pfam" id="PF07742">
    <property type="entry name" value="BTG"/>
    <property type="match status" value="1"/>
</dbReference>
<dbReference type="EMBL" id="KL197727">
    <property type="protein sequence ID" value="KDQ54758.1"/>
    <property type="molecule type" value="Genomic_DNA"/>
</dbReference>
<protein>
    <recommendedName>
        <fullName evidence="3">Anti-proliferative protein domain-containing protein</fullName>
    </recommendedName>
</protein>
<evidence type="ECO:0000313" key="5">
    <source>
        <dbReference type="Proteomes" id="UP000027265"/>
    </source>
</evidence>
<keyword evidence="5" id="KW-1185">Reference proteome</keyword>
<sequence length="312" mass="34147">STALTVTVAHAITYLTHSLIFTYPASTIIKLQLALEANLSAHFAPTWVPSEPLRGSGRRCLTLSPNCIPPRPIYAACIAAAVEWTQWMKVLGNVEMDLFVDPGCVSVRYGGWGQNDNKLNVIWSDEVALREYDAKRALDEIKLQAQVRAQAAARVTAVLGAKHRIYQESPKTLAQQLLEEDQEEDDQLFALIADEVREPIWMTPTLDQFPAPSRQANTSPATSSHSRSSSRSSSSDFSLASFDSTSSNSSFATTVSSTPSALEKQESGQPKLLSRRERARQARVFIDNNKKEVTSYEGGRTTVLTGGVMLGG</sequence>
<dbReference type="InterPro" id="IPR036054">
    <property type="entry name" value="BTG-like_sf"/>
</dbReference>
<dbReference type="OrthoDB" id="19928at2759"/>
<dbReference type="GO" id="GO:0005634">
    <property type="term" value="C:nucleus"/>
    <property type="evidence" value="ECO:0007669"/>
    <property type="project" value="TreeGrafter"/>
</dbReference>
<feature type="non-terminal residue" evidence="4">
    <location>
        <position position="312"/>
    </location>
</feature>
<dbReference type="InParanoid" id="A0A067PIL8"/>
<dbReference type="InterPro" id="IPR002087">
    <property type="entry name" value="Anti_prolifrtn"/>
</dbReference>
<feature type="non-terminal residue" evidence="4">
    <location>
        <position position="1"/>
    </location>
</feature>
<evidence type="ECO:0000313" key="4">
    <source>
        <dbReference type="EMBL" id="KDQ54758.1"/>
    </source>
</evidence>
<dbReference type="Gene3D" id="3.90.640.90">
    <property type="entry name" value="Anti-proliferative protein, N-terminal domain"/>
    <property type="match status" value="1"/>
</dbReference>